<gene>
    <name evidence="1" type="ORF">AB3G39_06610</name>
</gene>
<evidence type="ECO:0008006" key="2">
    <source>
        <dbReference type="Google" id="ProtNLM"/>
    </source>
</evidence>
<proteinExistence type="predicted"/>
<dbReference type="EMBL" id="CP165626">
    <property type="protein sequence ID" value="XDV00027.1"/>
    <property type="molecule type" value="Genomic_DNA"/>
</dbReference>
<accession>A0AB39WFA9</accession>
<protein>
    <recommendedName>
        <fullName evidence="2">Lipoprotein</fullName>
    </recommendedName>
</protein>
<organism evidence="1">
    <name type="scientific">Flavobacterium sp. WC2416</name>
    <dbReference type="NCBI Taxonomy" id="3234141"/>
    <lineage>
        <taxon>Bacteria</taxon>
        <taxon>Pseudomonadati</taxon>
        <taxon>Bacteroidota</taxon>
        <taxon>Flavobacteriia</taxon>
        <taxon>Flavobacteriales</taxon>
        <taxon>Flavobacteriaceae</taxon>
        <taxon>Flavobacterium</taxon>
    </lineage>
</organism>
<reference evidence="1" key="1">
    <citation type="submission" date="2024-07" db="EMBL/GenBank/DDBJ databases">
        <authorList>
            <person name="Biller S.J."/>
        </authorList>
    </citation>
    <scope>NUCLEOTIDE SEQUENCE</scope>
    <source>
        <strain evidence="1">WC2416</strain>
    </source>
</reference>
<evidence type="ECO:0000313" key="1">
    <source>
        <dbReference type="EMBL" id="XDV00027.1"/>
    </source>
</evidence>
<dbReference type="RefSeq" id="WP_369764616.1">
    <property type="nucleotide sequence ID" value="NZ_CP165626.1"/>
</dbReference>
<name>A0AB39WFA9_9FLAO</name>
<dbReference type="AlphaFoldDB" id="A0AB39WFA9"/>
<dbReference type="PROSITE" id="PS51257">
    <property type="entry name" value="PROKAR_LIPOPROTEIN"/>
    <property type="match status" value="1"/>
</dbReference>
<sequence length="156" mass="17745">MKNLITLLICTFFFISCGNSNQGNQNNAENIIKVKTIIGKTEKEIEKILGKPDSSEKVSPSNTPCKDEPCTKMFYQKNKFEIVYINGKSDWITINNISDFDCNSENIVLLGLPPTIPDFENLNGFRWSNIENISEINFSNNGEDKIDYIYIKSTTK</sequence>